<protein>
    <recommendedName>
        <fullName evidence="3 7">Proline dehydrogenase</fullName>
        <ecNumber evidence="3 7">1.5.5.2</ecNumber>
    </recommendedName>
</protein>
<evidence type="ECO:0000256" key="6">
    <source>
        <dbReference type="ARBA" id="ARBA00023062"/>
    </source>
</evidence>
<comment type="catalytic activity">
    <reaction evidence="7">
        <text>L-proline + a quinone = (S)-1-pyrroline-5-carboxylate + a quinol + H(+)</text>
        <dbReference type="Rhea" id="RHEA:23784"/>
        <dbReference type="ChEBI" id="CHEBI:15378"/>
        <dbReference type="ChEBI" id="CHEBI:17388"/>
        <dbReference type="ChEBI" id="CHEBI:24646"/>
        <dbReference type="ChEBI" id="CHEBI:60039"/>
        <dbReference type="ChEBI" id="CHEBI:132124"/>
        <dbReference type="EC" id="1.5.5.2"/>
    </reaction>
</comment>
<reference evidence="11" key="1">
    <citation type="journal article" date="2020" name="bioRxiv">
        <title>Genomic and phenotypic heterogeneity of clinical isolates of the human pathogens Aspergillus fumigatus, Aspergillus lentulus and Aspergillus fumigatiaffinis.</title>
        <authorList>
            <person name="dos Santos R.A.C."/>
            <person name="Steenwyk J.L."/>
            <person name="Rivero-Menendez O."/>
            <person name="Mead M.E."/>
            <person name="Silva L.P."/>
            <person name="Bastos R.W."/>
            <person name="Alastruey-Izquierdo A."/>
            <person name="Goldman G.H."/>
            <person name="Rokas A."/>
        </authorList>
    </citation>
    <scope>NUCLEOTIDE SEQUENCE</scope>
    <source>
        <strain evidence="11">CNM-CM6805</strain>
    </source>
</reference>
<dbReference type="SUPFAM" id="SSF48179">
    <property type="entry name" value="6-phosphogluconate dehydrogenase C-terminal domain-like"/>
    <property type="match status" value="1"/>
</dbReference>
<evidence type="ECO:0000256" key="2">
    <source>
        <dbReference type="ARBA" id="ARBA00005869"/>
    </source>
</evidence>
<dbReference type="GO" id="GO:0005739">
    <property type="term" value="C:mitochondrion"/>
    <property type="evidence" value="ECO:0007669"/>
    <property type="project" value="TreeGrafter"/>
</dbReference>
<accession>A0A8H4GQ48</accession>
<dbReference type="SUPFAM" id="SSF51735">
    <property type="entry name" value="NAD(P)-binding Rossmann-fold domains"/>
    <property type="match status" value="1"/>
</dbReference>
<dbReference type="GO" id="GO:0010133">
    <property type="term" value="P:L-proline catabolic process to L-glutamate"/>
    <property type="evidence" value="ECO:0007669"/>
    <property type="project" value="TreeGrafter"/>
</dbReference>
<feature type="domain" description="Pyrroline-5-carboxylate reductase dimerisation" evidence="10">
    <location>
        <begin position="584"/>
        <end position="684"/>
    </location>
</feature>
<dbReference type="PANTHER" id="PTHR13914">
    <property type="entry name" value="PROLINE OXIDASE"/>
    <property type="match status" value="1"/>
</dbReference>
<dbReference type="GO" id="GO:0004657">
    <property type="term" value="F:proline dehydrogenase activity"/>
    <property type="evidence" value="ECO:0007669"/>
    <property type="project" value="UniProtKB-EC"/>
</dbReference>
<evidence type="ECO:0000259" key="10">
    <source>
        <dbReference type="Pfam" id="PF14748"/>
    </source>
</evidence>
<dbReference type="InterPro" id="IPR029041">
    <property type="entry name" value="FAD-linked_oxidoreductase-like"/>
</dbReference>
<comment type="caution">
    <text evidence="11">The sequence shown here is derived from an EMBL/GenBank/DDBJ whole genome shotgun (WGS) entry which is preliminary data.</text>
</comment>
<gene>
    <name evidence="11" type="ORF">CNMCM6805_004985</name>
</gene>
<dbReference type="EC" id="1.5.5.2" evidence="3 7"/>
<dbReference type="AlphaFoldDB" id="A0A8H4GQ48"/>
<evidence type="ECO:0000256" key="1">
    <source>
        <dbReference type="ARBA" id="ARBA00005525"/>
    </source>
</evidence>
<comment type="function">
    <text evidence="7">Converts proline to delta-1-pyrroline-5-carboxylate.</text>
</comment>
<dbReference type="GO" id="GO:0071949">
    <property type="term" value="F:FAD binding"/>
    <property type="evidence" value="ECO:0007669"/>
    <property type="project" value="TreeGrafter"/>
</dbReference>
<dbReference type="Gene3D" id="3.40.50.720">
    <property type="entry name" value="NAD(P)-binding Rossmann-like Domain"/>
    <property type="match status" value="1"/>
</dbReference>
<evidence type="ECO:0000313" key="11">
    <source>
        <dbReference type="EMBL" id="KAF4240465.1"/>
    </source>
</evidence>
<evidence type="ECO:0000313" key="12">
    <source>
        <dbReference type="Proteomes" id="UP000653565"/>
    </source>
</evidence>
<dbReference type="InterPro" id="IPR008927">
    <property type="entry name" value="6-PGluconate_DH-like_C_sf"/>
</dbReference>
<proteinExistence type="inferred from homology"/>
<dbReference type="Pfam" id="PF14748">
    <property type="entry name" value="P5CR_dimer"/>
    <property type="match status" value="1"/>
</dbReference>
<dbReference type="InterPro" id="IPR015659">
    <property type="entry name" value="Proline_oxidase"/>
</dbReference>
<dbReference type="GO" id="GO:0004735">
    <property type="term" value="F:pyrroline-5-carboxylate reductase activity"/>
    <property type="evidence" value="ECO:0007669"/>
    <property type="project" value="InterPro"/>
</dbReference>
<organism evidence="11 12">
    <name type="scientific">Aspergillus fumigatiaffinis</name>
    <dbReference type="NCBI Taxonomy" id="340414"/>
    <lineage>
        <taxon>Eukaryota</taxon>
        <taxon>Fungi</taxon>
        <taxon>Dikarya</taxon>
        <taxon>Ascomycota</taxon>
        <taxon>Pezizomycotina</taxon>
        <taxon>Eurotiomycetes</taxon>
        <taxon>Eurotiomycetidae</taxon>
        <taxon>Eurotiales</taxon>
        <taxon>Aspergillaceae</taxon>
        <taxon>Aspergillus</taxon>
        <taxon>Aspergillus subgen. Fumigati</taxon>
    </lineage>
</organism>
<evidence type="ECO:0000256" key="3">
    <source>
        <dbReference type="ARBA" id="ARBA00012695"/>
    </source>
</evidence>
<evidence type="ECO:0000259" key="9">
    <source>
        <dbReference type="Pfam" id="PF03807"/>
    </source>
</evidence>
<evidence type="ECO:0000256" key="7">
    <source>
        <dbReference type="RuleBase" id="RU364054"/>
    </source>
</evidence>
<keyword evidence="7" id="KW-0285">Flavoprotein</keyword>
<feature type="domain" description="Proline dehydrogenase" evidence="8">
    <location>
        <begin position="133"/>
        <end position="386"/>
    </location>
</feature>
<dbReference type="Proteomes" id="UP000653565">
    <property type="component" value="Unassembled WGS sequence"/>
</dbReference>
<evidence type="ECO:0000259" key="8">
    <source>
        <dbReference type="Pfam" id="PF01619"/>
    </source>
</evidence>
<comment type="similarity">
    <text evidence="1">Belongs to the pyrroline-5-carboxylate reductase family.</text>
</comment>
<dbReference type="InterPro" id="IPR036291">
    <property type="entry name" value="NAD(P)-bd_dom_sf"/>
</dbReference>
<dbReference type="Pfam" id="PF01619">
    <property type="entry name" value="Pro_dh"/>
    <property type="match status" value="1"/>
</dbReference>
<keyword evidence="6 7" id="KW-0642">Proline metabolism</keyword>
<keyword evidence="7" id="KW-0274">FAD</keyword>
<keyword evidence="4" id="KW-0521">NADP</keyword>
<dbReference type="Gene3D" id="1.10.3730.10">
    <property type="entry name" value="ProC C-terminal domain-like"/>
    <property type="match status" value="1"/>
</dbReference>
<keyword evidence="5 7" id="KW-0560">Oxidoreductase</keyword>
<dbReference type="InterPro" id="IPR002872">
    <property type="entry name" value="Proline_DH_dom"/>
</dbReference>
<evidence type="ECO:0000256" key="5">
    <source>
        <dbReference type="ARBA" id="ARBA00023002"/>
    </source>
</evidence>
<dbReference type="Gene3D" id="3.20.20.220">
    <property type="match status" value="1"/>
</dbReference>
<dbReference type="InterPro" id="IPR029036">
    <property type="entry name" value="P5CR_dimer"/>
</dbReference>
<comment type="similarity">
    <text evidence="2 7">Belongs to the proline oxidase family.</text>
</comment>
<feature type="domain" description="Pyrroline-5-carboxylate reductase catalytic N-terminal" evidence="9">
    <location>
        <begin position="408"/>
        <end position="509"/>
    </location>
</feature>
<dbReference type="SUPFAM" id="SSF51730">
    <property type="entry name" value="FAD-linked oxidoreductase"/>
    <property type="match status" value="1"/>
</dbReference>
<dbReference type="OrthoDB" id="5464at2759"/>
<sequence length="697" mass="75188">MVLLNARKPAFPAKLAIYTARCGGQLFNNTSSFSVRLNSTSVLTETKDKPGAKATLAPLSALPVSVLCRSLLVAAISSKPYLLHPSLSILSFLCKPRRGILLNVDRNPVLHGILKSTFYKQFCAGENKDEVKSTIRHFKDMGFQGTIMTYAKETVFDHQTKAQHGLGISQSVKQDAAVNAFCPHIEAWRKGTLETVELLGGTDYLAVKLTGAGPKVTEAFAAKELPPVQMLDALDEICARCKERGIHILVDAESQHFQWGILRLTLDLMRKYNRNGYASIYNTYQAYLKSTPATLSKHLAAAGEEGFTLGLKLVRGAYIATDQRSLIHDTKQDTDDAYNRISQGVLRQELGDFGRKGGRAFPSVNLFLASHNKASVLAAHRLHQQRLQAKLPTVPFTAVEESGWGSEGNMGTAILKGLLTRPKDKADAIPFTAYIACVQSKASQQRLATQLSKYSQNLRISIGENNATAVNAADVVILALDPSVIGATLTQPDLRDALANKLVISVAAGWTRQAIEATLNGGVENRDTDGRAFIMRTLPNIAALVSQSLTAIEIEPGRTIPEDYLHLTDAIFSCVGKTVHVPPSLMDATTAVAGSTPAMFSVIVDALTDAAVAVGVPRNLAHTMIFQAMQGTATMLQSGIHPALLKDQGTSPEGCTIGGLMTMEEAGVRGHVGKALREAVTIARLMDGTRHVNDTRE</sequence>
<dbReference type="InterPro" id="IPR000304">
    <property type="entry name" value="Pyrroline-COOH_reductase"/>
</dbReference>
<dbReference type="InterPro" id="IPR028939">
    <property type="entry name" value="P5C_Rdtase_cat_N"/>
</dbReference>
<keyword evidence="12" id="KW-1185">Reference proteome</keyword>
<dbReference type="FunFam" id="1.10.3730.10:FF:000001">
    <property type="entry name" value="Pyrroline-5-carboxylate reductase"/>
    <property type="match status" value="1"/>
</dbReference>
<name>A0A8H4GQ48_9EURO</name>
<dbReference type="NCBIfam" id="TIGR00112">
    <property type="entry name" value="proC"/>
    <property type="match status" value="1"/>
</dbReference>
<evidence type="ECO:0000256" key="4">
    <source>
        <dbReference type="ARBA" id="ARBA00022857"/>
    </source>
</evidence>
<dbReference type="HAMAP" id="MF_01925">
    <property type="entry name" value="P5C_reductase"/>
    <property type="match status" value="1"/>
</dbReference>
<dbReference type="EMBL" id="JAAAPX010000026">
    <property type="protein sequence ID" value="KAF4240465.1"/>
    <property type="molecule type" value="Genomic_DNA"/>
</dbReference>
<dbReference type="Pfam" id="PF03807">
    <property type="entry name" value="F420_oxidored"/>
    <property type="match status" value="1"/>
</dbReference>
<comment type="cofactor">
    <cofactor evidence="7">
        <name>FAD</name>
        <dbReference type="ChEBI" id="CHEBI:57692"/>
    </cofactor>
</comment>
<dbReference type="PANTHER" id="PTHR13914:SF0">
    <property type="entry name" value="PROLINE DEHYDROGENASE 1, MITOCHONDRIAL"/>
    <property type="match status" value="1"/>
</dbReference>
<reference evidence="11" key="2">
    <citation type="submission" date="2020-04" db="EMBL/GenBank/DDBJ databases">
        <authorList>
            <person name="Santos R.A.C."/>
            <person name="Steenwyk J.L."/>
            <person name="Rivero-Menendez O."/>
            <person name="Mead M.E."/>
            <person name="Silva L.P."/>
            <person name="Bastos R.W."/>
            <person name="Alastruey-Izquierdo A."/>
            <person name="Goldman G.H."/>
            <person name="Rokas A."/>
        </authorList>
    </citation>
    <scope>NUCLEOTIDE SEQUENCE</scope>
    <source>
        <strain evidence="11">CNM-CM6805</strain>
    </source>
</reference>